<sequence>MRIAFSLIGFILFSLLSYSLAEHIHSTSSSRNITLIWMAASSSLAIFSLTSALFILPNKAFWIAAGSLITLSLVRIFAFPYSNDALLPSVENLASYEPGYFLAMLLWLLILARVNAKDVMC</sequence>
<evidence type="ECO:0000313" key="2">
    <source>
        <dbReference type="EMBL" id="MFD2159761.1"/>
    </source>
</evidence>
<keyword evidence="3" id="KW-1185">Reference proteome</keyword>
<feature type="transmembrane region" description="Helical" evidence="1">
    <location>
        <begin position="37"/>
        <end position="56"/>
    </location>
</feature>
<evidence type="ECO:0000313" key="3">
    <source>
        <dbReference type="Proteomes" id="UP001597389"/>
    </source>
</evidence>
<keyword evidence="1" id="KW-0812">Transmembrane</keyword>
<protein>
    <submittedName>
        <fullName evidence="2">Uncharacterized protein</fullName>
    </submittedName>
</protein>
<keyword evidence="1" id="KW-1133">Transmembrane helix</keyword>
<gene>
    <name evidence="2" type="ORF">ACFSW8_12700</name>
</gene>
<reference evidence="3" key="1">
    <citation type="journal article" date="2019" name="Int. J. Syst. Evol. Microbiol.">
        <title>The Global Catalogue of Microorganisms (GCM) 10K type strain sequencing project: providing services to taxonomists for standard genome sequencing and annotation.</title>
        <authorList>
            <consortium name="The Broad Institute Genomics Platform"/>
            <consortium name="The Broad Institute Genome Sequencing Center for Infectious Disease"/>
            <person name="Wu L."/>
            <person name="Ma J."/>
        </authorList>
    </citation>
    <scope>NUCLEOTIDE SEQUENCE [LARGE SCALE GENOMIC DNA]</scope>
    <source>
        <strain evidence="3">CCUG 57942</strain>
    </source>
</reference>
<evidence type="ECO:0000256" key="1">
    <source>
        <dbReference type="SAM" id="Phobius"/>
    </source>
</evidence>
<dbReference type="RefSeq" id="WP_377089664.1">
    <property type="nucleotide sequence ID" value="NZ_JBHSJL010000014.1"/>
</dbReference>
<keyword evidence="1" id="KW-0472">Membrane</keyword>
<feature type="transmembrane region" description="Helical" evidence="1">
    <location>
        <begin position="99"/>
        <end position="116"/>
    </location>
</feature>
<name>A0ABW4ZCN7_9BACT</name>
<proteinExistence type="predicted"/>
<accession>A0ABW4ZCN7</accession>
<feature type="transmembrane region" description="Helical" evidence="1">
    <location>
        <begin position="61"/>
        <end position="79"/>
    </location>
</feature>
<organism evidence="2 3">
    <name type="scientific">Rubritalea tangerina</name>
    <dbReference type="NCBI Taxonomy" id="430798"/>
    <lineage>
        <taxon>Bacteria</taxon>
        <taxon>Pseudomonadati</taxon>
        <taxon>Verrucomicrobiota</taxon>
        <taxon>Verrucomicrobiia</taxon>
        <taxon>Verrucomicrobiales</taxon>
        <taxon>Rubritaleaceae</taxon>
        <taxon>Rubritalea</taxon>
    </lineage>
</organism>
<dbReference type="EMBL" id="JBHUJB010000051">
    <property type="protein sequence ID" value="MFD2159761.1"/>
    <property type="molecule type" value="Genomic_DNA"/>
</dbReference>
<dbReference type="Proteomes" id="UP001597389">
    <property type="component" value="Unassembled WGS sequence"/>
</dbReference>
<comment type="caution">
    <text evidence="2">The sequence shown here is derived from an EMBL/GenBank/DDBJ whole genome shotgun (WGS) entry which is preliminary data.</text>
</comment>